<evidence type="ECO:0000259" key="6">
    <source>
        <dbReference type="Pfam" id="PF07730"/>
    </source>
</evidence>
<feature type="transmembrane region" description="Helical" evidence="5">
    <location>
        <begin position="136"/>
        <end position="163"/>
    </location>
</feature>
<evidence type="ECO:0000313" key="8">
    <source>
        <dbReference type="Proteomes" id="UP001501447"/>
    </source>
</evidence>
<dbReference type="CDD" id="cd16917">
    <property type="entry name" value="HATPase_UhpB-NarQ-NarX-like"/>
    <property type="match status" value="1"/>
</dbReference>
<keyword evidence="5" id="KW-0812">Transmembrane</keyword>
<keyword evidence="1" id="KW-0808">Transferase</keyword>
<name>A0ABP6C254_9ACTN</name>
<keyword evidence="2" id="KW-0418">Kinase</keyword>
<feature type="transmembrane region" description="Helical" evidence="5">
    <location>
        <begin position="94"/>
        <end position="116"/>
    </location>
</feature>
<keyword evidence="3" id="KW-0902">Two-component regulatory system</keyword>
<feature type="compositionally biased region" description="Pro residues" evidence="4">
    <location>
        <begin position="388"/>
        <end position="397"/>
    </location>
</feature>
<feature type="region of interest" description="Disordered" evidence="4">
    <location>
        <begin position="382"/>
        <end position="414"/>
    </location>
</feature>
<organism evidence="7 8">
    <name type="scientific">Streptomyces axinellae</name>
    <dbReference type="NCBI Taxonomy" id="552788"/>
    <lineage>
        <taxon>Bacteria</taxon>
        <taxon>Bacillati</taxon>
        <taxon>Actinomycetota</taxon>
        <taxon>Actinomycetes</taxon>
        <taxon>Kitasatosporales</taxon>
        <taxon>Streptomycetaceae</taxon>
        <taxon>Streptomyces</taxon>
    </lineage>
</organism>
<dbReference type="InterPro" id="IPR050482">
    <property type="entry name" value="Sensor_HK_TwoCompSys"/>
</dbReference>
<protein>
    <recommendedName>
        <fullName evidence="6">Signal transduction histidine kinase subgroup 3 dimerisation and phosphoacceptor domain-containing protein</fullName>
    </recommendedName>
</protein>
<feature type="transmembrane region" description="Helical" evidence="5">
    <location>
        <begin position="202"/>
        <end position="221"/>
    </location>
</feature>
<feature type="region of interest" description="Disordered" evidence="4">
    <location>
        <begin position="1"/>
        <end position="45"/>
    </location>
</feature>
<keyword evidence="5" id="KW-1133">Transmembrane helix</keyword>
<dbReference type="Gene3D" id="3.30.565.10">
    <property type="entry name" value="Histidine kinase-like ATPase, C-terminal domain"/>
    <property type="match status" value="1"/>
</dbReference>
<gene>
    <name evidence="7" type="ORF">GCM10009863_09820</name>
</gene>
<keyword evidence="8" id="KW-1185">Reference proteome</keyword>
<dbReference type="InterPro" id="IPR011712">
    <property type="entry name" value="Sig_transdc_His_kin_sub3_dim/P"/>
</dbReference>
<dbReference type="EMBL" id="BAAARJ010000003">
    <property type="protein sequence ID" value="GAA2598494.1"/>
    <property type="molecule type" value="Genomic_DNA"/>
</dbReference>
<proteinExistence type="predicted"/>
<sequence>MSSNGAHGRRERAYDPGKGAAKVTGRRTVAKQARNEPSWRTRSGQPWGKRAYDALRGARHRDLDGPDTRSASRIALILLVVTLCGFLSSATLHLLTIGGSLLQILGGTAALIGLFVTQLMRSAPRTVPLRRRQVHLLLWVQAVLVYAPVALMGASWVSLPGLLAGSILLSLRRTWAWTLTLAVWGSVFWLTSLYGFTEMEGVYISVSSMTTTAVVVGLTLLSQMVTRLRAAQREIARLAVEQERLRFARDLHDLLGYSLSAITLRSELAHRLVDGDPVRAKSEVTSVLEVSRQALADVRAVARSYRNISLPAEISSAVSVFEAAGIEAEVDTSLERIPDAVGTVLATVLREGVTNILRHSKVRKCAITVDGDAGRAVLRLVNDGVQPRPDPADPTTPAPDASGDTGGGSGIGNLSARVGAVGGTLSAREGEDGCFHLEARIPLIPAARPGDPGTQAPPLSSAV</sequence>
<dbReference type="Gene3D" id="1.20.5.1930">
    <property type="match status" value="1"/>
</dbReference>
<dbReference type="InterPro" id="IPR036890">
    <property type="entry name" value="HATPase_C_sf"/>
</dbReference>
<feature type="transmembrane region" description="Helical" evidence="5">
    <location>
        <begin position="175"/>
        <end position="196"/>
    </location>
</feature>
<reference evidence="8" key="1">
    <citation type="journal article" date="2019" name="Int. J. Syst. Evol. Microbiol.">
        <title>The Global Catalogue of Microorganisms (GCM) 10K type strain sequencing project: providing services to taxonomists for standard genome sequencing and annotation.</title>
        <authorList>
            <consortium name="The Broad Institute Genomics Platform"/>
            <consortium name="The Broad Institute Genome Sequencing Center for Infectious Disease"/>
            <person name="Wu L."/>
            <person name="Ma J."/>
        </authorList>
    </citation>
    <scope>NUCLEOTIDE SEQUENCE [LARGE SCALE GENOMIC DNA]</scope>
    <source>
        <strain evidence="8">JCM 16373</strain>
    </source>
</reference>
<evidence type="ECO:0000256" key="5">
    <source>
        <dbReference type="SAM" id="Phobius"/>
    </source>
</evidence>
<evidence type="ECO:0000256" key="4">
    <source>
        <dbReference type="SAM" id="MobiDB-lite"/>
    </source>
</evidence>
<feature type="transmembrane region" description="Helical" evidence="5">
    <location>
        <begin position="70"/>
        <end position="87"/>
    </location>
</feature>
<dbReference type="Pfam" id="PF07730">
    <property type="entry name" value="HisKA_3"/>
    <property type="match status" value="1"/>
</dbReference>
<keyword evidence="5" id="KW-0472">Membrane</keyword>
<evidence type="ECO:0000313" key="7">
    <source>
        <dbReference type="EMBL" id="GAA2598494.1"/>
    </source>
</evidence>
<evidence type="ECO:0000256" key="1">
    <source>
        <dbReference type="ARBA" id="ARBA00022679"/>
    </source>
</evidence>
<dbReference type="PANTHER" id="PTHR24421">
    <property type="entry name" value="NITRATE/NITRITE SENSOR PROTEIN NARX-RELATED"/>
    <property type="match status" value="1"/>
</dbReference>
<evidence type="ECO:0000256" key="3">
    <source>
        <dbReference type="ARBA" id="ARBA00023012"/>
    </source>
</evidence>
<dbReference type="Proteomes" id="UP001501447">
    <property type="component" value="Unassembled WGS sequence"/>
</dbReference>
<accession>A0ABP6C254</accession>
<evidence type="ECO:0000256" key="2">
    <source>
        <dbReference type="ARBA" id="ARBA00022777"/>
    </source>
</evidence>
<comment type="caution">
    <text evidence="7">The sequence shown here is derived from an EMBL/GenBank/DDBJ whole genome shotgun (WGS) entry which is preliminary data.</text>
</comment>
<dbReference type="PANTHER" id="PTHR24421:SF63">
    <property type="entry name" value="SENSOR HISTIDINE KINASE DESK"/>
    <property type="match status" value="1"/>
</dbReference>
<feature type="domain" description="Signal transduction histidine kinase subgroup 3 dimerisation and phosphoacceptor" evidence="6">
    <location>
        <begin position="243"/>
        <end position="307"/>
    </location>
</feature>